<keyword evidence="3" id="KW-1185">Reference proteome</keyword>
<evidence type="ECO:0000313" key="3">
    <source>
        <dbReference type="Proteomes" id="UP001163105"/>
    </source>
</evidence>
<gene>
    <name evidence="2" type="ORF">O9K51_01806</name>
</gene>
<name>A0AB34G7Y6_9HYPO</name>
<dbReference type="EMBL" id="JAQHRD010000001">
    <property type="protein sequence ID" value="KAJ6447031.1"/>
    <property type="molecule type" value="Genomic_DNA"/>
</dbReference>
<accession>A0AB34G7Y6</accession>
<feature type="region of interest" description="Disordered" evidence="1">
    <location>
        <begin position="1"/>
        <end position="44"/>
    </location>
</feature>
<dbReference type="Proteomes" id="UP001163105">
    <property type="component" value="Unassembled WGS sequence"/>
</dbReference>
<evidence type="ECO:0000313" key="2">
    <source>
        <dbReference type="EMBL" id="KAJ6447031.1"/>
    </source>
</evidence>
<dbReference type="AlphaFoldDB" id="A0AB34G7Y6"/>
<sequence length="93" mass="10604">MEALNRGYEPDETAPSNRRGSRPSCFSKGAPSRQDADKGGRRKDCARSWLGEDEGETEVVLTDGRGRECERIGSTKRYEEERREWRREEGLGP</sequence>
<comment type="caution">
    <text evidence="2">The sequence shown here is derived from an EMBL/GenBank/DDBJ whole genome shotgun (WGS) entry which is preliminary data.</text>
</comment>
<evidence type="ECO:0000256" key="1">
    <source>
        <dbReference type="SAM" id="MobiDB-lite"/>
    </source>
</evidence>
<feature type="compositionally biased region" description="Basic and acidic residues" evidence="1">
    <location>
        <begin position="34"/>
        <end position="44"/>
    </location>
</feature>
<organism evidence="2 3">
    <name type="scientific">Purpureocillium lavendulum</name>
    <dbReference type="NCBI Taxonomy" id="1247861"/>
    <lineage>
        <taxon>Eukaryota</taxon>
        <taxon>Fungi</taxon>
        <taxon>Dikarya</taxon>
        <taxon>Ascomycota</taxon>
        <taxon>Pezizomycotina</taxon>
        <taxon>Sordariomycetes</taxon>
        <taxon>Hypocreomycetidae</taxon>
        <taxon>Hypocreales</taxon>
        <taxon>Ophiocordycipitaceae</taxon>
        <taxon>Purpureocillium</taxon>
    </lineage>
</organism>
<reference evidence="2" key="1">
    <citation type="submission" date="2023-01" db="EMBL/GenBank/DDBJ databases">
        <title>The growth and conidiation of Purpureocillium lavendulum are regulated by nitrogen source and histone H3K14 acetylation.</title>
        <authorList>
            <person name="Tang P."/>
            <person name="Han J."/>
            <person name="Zhang C."/>
            <person name="Tang P."/>
            <person name="Qi F."/>
            <person name="Zhang K."/>
            <person name="Liang L."/>
        </authorList>
    </citation>
    <scope>NUCLEOTIDE SEQUENCE</scope>
    <source>
        <strain evidence="2">YMF1.00683</strain>
    </source>
</reference>
<proteinExistence type="predicted"/>
<protein>
    <submittedName>
        <fullName evidence="2">Uncharacterized protein</fullName>
    </submittedName>
</protein>